<evidence type="ECO:0000313" key="1">
    <source>
        <dbReference type="EMBL" id="KAK2831512.1"/>
    </source>
</evidence>
<proteinExistence type="predicted"/>
<organism evidence="1 2">
    <name type="scientific">Tachysurus vachellii</name>
    <name type="common">Darkbarbel catfish</name>
    <name type="synonym">Pelteobagrus vachellii</name>
    <dbReference type="NCBI Taxonomy" id="175792"/>
    <lineage>
        <taxon>Eukaryota</taxon>
        <taxon>Metazoa</taxon>
        <taxon>Chordata</taxon>
        <taxon>Craniata</taxon>
        <taxon>Vertebrata</taxon>
        <taxon>Euteleostomi</taxon>
        <taxon>Actinopterygii</taxon>
        <taxon>Neopterygii</taxon>
        <taxon>Teleostei</taxon>
        <taxon>Ostariophysi</taxon>
        <taxon>Siluriformes</taxon>
        <taxon>Bagridae</taxon>
        <taxon>Tachysurus</taxon>
    </lineage>
</organism>
<sequence length="108" mass="11703">MRCTVPQNSSSTRAKMDGPWCGQDKMATVGRFWLAEAINQSGSRDLGSGGVMIRVACGHPFFGRWVRGSAHFAGLCVPSFITRVICTDAVEFAALWSLSKDNFGLSQT</sequence>
<reference evidence="1" key="1">
    <citation type="submission" date="2023-08" db="EMBL/GenBank/DDBJ databases">
        <title>Pelteobagrus vachellii genome.</title>
        <authorList>
            <person name="Liu H."/>
        </authorList>
    </citation>
    <scope>NUCLEOTIDE SEQUENCE</scope>
    <source>
        <strain evidence="1">PRFRI_2022a</strain>
        <tissue evidence="1">Muscle</tissue>
    </source>
</reference>
<accession>A0AA88M9Y8</accession>
<keyword evidence="2" id="KW-1185">Reference proteome</keyword>
<protein>
    <submittedName>
        <fullName evidence="1">Uncharacterized protein</fullName>
    </submittedName>
</protein>
<name>A0AA88M9Y8_TACVA</name>
<gene>
    <name evidence="1" type="ORF">Q7C36_016598</name>
</gene>
<dbReference type="Proteomes" id="UP001187315">
    <property type="component" value="Unassembled WGS sequence"/>
</dbReference>
<comment type="caution">
    <text evidence="1">The sequence shown here is derived from an EMBL/GenBank/DDBJ whole genome shotgun (WGS) entry which is preliminary data.</text>
</comment>
<dbReference type="AlphaFoldDB" id="A0AA88M9Y8"/>
<evidence type="ECO:0000313" key="2">
    <source>
        <dbReference type="Proteomes" id="UP001187315"/>
    </source>
</evidence>
<dbReference type="EMBL" id="JAVHJS010000017">
    <property type="protein sequence ID" value="KAK2831512.1"/>
    <property type="molecule type" value="Genomic_DNA"/>
</dbReference>